<dbReference type="PANTHER" id="PTHR35841">
    <property type="entry name" value="PHOSPHONATES-BINDING PERIPLASMIC PROTEIN"/>
    <property type="match status" value="1"/>
</dbReference>
<dbReference type="Proteomes" id="UP000056322">
    <property type="component" value="Chromosome 1"/>
</dbReference>
<dbReference type="RefSeq" id="WP_045750883.1">
    <property type="nucleotide sequence ID" value="NZ_LN794158.1"/>
</dbReference>
<sequence length="313" mass="34757">MIQHLQKIFLLLLLTIAINGIAADDNIAEKIMMGGSSLGIRDSSKQDTEITFNVALSDLLKAHSANLSVLVFDSTQDLYNAFDKDQIHGIFGTPLEYLQRENKMKPQMMAIHYKNAALKQSLIALVRSADNIKSIKDLRGKRLSMRNTQDMEKLFLNTMLLENQAPELDSFFAESINPKNINTGIMDVFFGRSDMTIVRESEYKTAIELNPQLAKKLTVLATSEPMLGLVAGAKISMPNKSHQAAMQSLIDLSSTEKGKQLMRIIHAESFEEVGSADLDNVRDLLKRYKTLKANASIGSSNANKSKKPARVPN</sequence>
<dbReference type="Pfam" id="PF12974">
    <property type="entry name" value="Phosphonate-bd"/>
    <property type="match status" value="1"/>
</dbReference>
<gene>
    <name evidence="1" type="ORF">BN1209_0598</name>
</gene>
<dbReference type="EMBL" id="LN794158">
    <property type="protein sequence ID" value="CEN55642.1"/>
    <property type="molecule type" value="Genomic_DNA"/>
</dbReference>
<dbReference type="KEGG" id="mbac:BN1209_0598"/>
<dbReference type="HOGENOM" id="CLU_876204_0_0_4"/>
<evidence type="ECO:0000313" key="2">
    <source>
        <dbReference type="Proteomes" id="UP000056322"/>
    </source>
</evidence>
<evidence type="ECO:0000313" key="1">
    <source>
        <dbReference type="EMBL" id="CEN55642.1"/>
    </source>
</evidence>
<dbReference type="Gene3D" id="3.40.190.10">
    <property type="entry name" value="Periplasmic binding protein-like II"/>
    <property type="match status" value="2"/>
</dbReference>
<name>A0A0B7IZ33_9PROT</name>
<keyword evidence="2" id="KW-1185">Reference proteome</keyword>
<accession>A0A0B7IZ33</accession>
<protein>
    <submittedName>
        <fullName evidence="1">Uncharacterized protein</fullName>
    </submittedName>
</protein>
<proteinExistence type="predicted"/>
<dbReference type="STRING" id="1581680.BN1209_0598"/>
<dbReference type="SUPFAM" id="SSF53850">
    <property type="entry name" value="Periplasmic binding protein-like II"/>
    <property type="match status" value="1"/>
</dbReference>
<dbReference type="AlphaFoldDB" id="A0A0B7IZ33"/>
<dbReference type="OrthoDB" id="9802896at2"/>
<dbReference type="PANTHER" id="PTHR35841:SF1">
    <property type="entry name" value="PHOSPHONATES-BINDING PERIPLASMIC PROTEIN"/>
    <property type="match status" value="1"/>
</dbReference>
<organism evidence="1 2">
    <name type="scientific">Candidatus Methylopumilus turicensis</name>
    <dbReference type="NCBI Taxonomy" id="1581680"/>
    <lineage>
        <taxon>Bacteria</taxon>
        <taxon>Pseudomonadati</taxon>
        <taxon>Pseudomonadota</taxon>
        <taxon>Betaproteobacteria</taxon>
        <taxon>Nitrosomonadales</taxon>
        <taxon>Methylophilaceae</taxon>
        <taxon>Candidatus Methylopumilus</taxon>
    </lineage>
</organism>
<reference evidence="2" key="1">
    <citation type="submission" date="2014-12" db="EMBL/GenBank/DDBJ databases">
        <authorList>
            <person name="Salcher M.M."/>
        </authorList>
    </citation>
    <scope>NUCLEOTIDE SEQUENCE [LARGE SCALE GENOMIC DNA]</scope>
    <source>
        <strain evidence="2">MMS-10A-171</strain>
    </source>
</reference>